<name>A0ACB1KFS4_RANTA</name>
<gene>
    <name evidence="1" type="ORF">MRATA1EN22A_LOCUS29433</name>
</gene>
<feature type="non-terminal residue" evidence="1">
    <location>
        <position position="296"/>
    </location>
</feature>
<evidence type="ECO:0000313" key="1">
    <source>
        <dbReference type="EMBL" id="CAM9175115.1"/>
    </source>
</evidence>
<accession>A0ACB1KFS4</accession>
<dbReference type="EMBL" id="CATOBB020000612">
    <property type="protein sequence ID" value="CAM9175115.1"/>
    <property type="molecule type" value="Genomic_DNA"/>
</dbReference>
<dbReference type="Proteomes" id="UP001162501">
    <property type="component" value="Unassembled WGS sequence"/>
</dbReference>
<protein>
    <submittedName>
        <fullName evidence="1">Uncharacterized protein</fullName>
    </submittedName>
</protein>
<proteinExistence type="predicted"/>
<comment type="caution">
    <text evidence="1">The sequence shown here is derived from an EMBL/GenBank/DDBJ whole genome shotgun (WGS) entry which is preliminary data.</text>
</comment>
<sequence length="296" mass="33577">MQAGNQTDTPSYYVTSRSAFRRNASQKSDKCAQRPVLTSKLLLNRSFAFRRGAGGKSDKYARISTPLHTGDLCLRLSYYLTSRFASRRNASGKSDKYDRIRRPVHTKLLKPPVEMHDYVIYSFSSDRSSTRDSGTSETYQFALGRGVHHPKGPASADLLADLHNCSRSFHTPLRRSVSRTRETYLSALGRVHHYMRMHNTYAFVGVNIVDSTHIRNLSIRPRKKHIYTHEGLASTTTGGVVFTNMRTYRTYAFVSVNIVSSRYVRMNESDCRSSSSRTAVPTASRLLQDGLFRQQT</sequence>
<evidence type="ECO:0000313" key="2">
    <source>
        <dbReference type="Proteomes" id="UP001162501"/>
    </source>
</evidence>
<reference evidence="1" key="1">
    <citation type="submission" date="2025-03" db="EMBL/GenBank/DDBJ databases">
        <authorList>
            <consortium name="ELIXIR-Norway"/>
            <consortium name="Elixir Norway"/>
        </authorList>
    </citation>
    <scope>NUCLEOTIDE SEQUENCE</scope>
</reference>
<organism evidence="1 2">
    <name type="scientific">Rangifer tarandus platyrhynchus</name>
    <name type="common">Svalbard reindeer</name>
    <dbReference type="NCBI Taxonomy" id="3082113"/>
    <lineage>
        <taxon>Eukaryota</taxon>
        <taxon>Metazoa</taxon>
        <taxon>Chordata</taxon>
        <taxon>Craniata</taxon>
        <taxon>Vertebrata</taxon>
        <taxon>Euteleostomi</taxon>
        <taxon>Mammalia</taxon>
        <taxon>Eutheria</taxon>
        <taxon>Laurasiatheria</taxon>
        <taxon>Artiodactyla</taxon>
        <taxon>Ruminantia</taxon>
        <taxon>Pecora</taxon>
        <taxon>Cervidae</taxon>
        <taxon>Odocoileinae</taxon>
        <taxon>Rangifer</taxon>
    </lineage>
</organism>